<organism evidence="3 4">
    <name type="scientific">Moraxella ovis</name>
    <dbReference type="NCBI Taxonomy" id="29433"/>
    <lineage>
        <taxon>Bacteria</taxon>
        <taxon>Pseudomonadati</taxon>
        <taxon>Pseudomonadota</taxon>
        <taxon>Gammaproteobacteria</taxon>
        <taxon>Moraxellales</taxon>
        <taxon>Moraxellaceae</taxon>
        <taxon>Moraxella</taxon>
    </lineage>
</organism>
<feature type="domain" description="Trimeric autotransporter adhesin YadA-like head" evidence="2">
    <location>
        <begin position="33"/>
        <end position="50"/>
    </location>
</feature>
<dbReference type="Pfam" id="PF05658">
    <property type="entry name" value="YadA_head"/>
    <property type="match status" value="2"/>
</dbReference>
<evidence type="ECO:0000313" key="3">
    <source>
        <dbReference type="EMBL" id="STY86702.1"/>
    </source>
</evidence>
<protein>
    <submittedName>
        <fullName evidence="3">Hep_Hag</fullName>
    </submittedName>
</protein>
<reference evidence="3 4" key="1">
    <citation type="submission" date="2018-06" db="EMBL/GenBank/DDBJ databases">
        <authorList>
            <consortium name="Pathogen Informatics"/>
            <person name="Doyle S."/>
        </authorList>
    </citation>
    <scope>NUCLEOTIDE SEQUENCE [LARGE SCALE GENOMIC DNA]</scope>
    <source>
        <strain evidence="3 4">NCTC11227</strain>
    </source>
</reference>
<accession>A0A378PIU5</accession>
<dbReference type="SUPFAM" id="SSF101967">
    <property type="entry name" value="Adhesin YadA, collagen-binding domain"/>
    <property type="match status" value="1"/>
</dbReference>
<dbReference type="Gene3D" id="2.150.10.10">
    <property type="entry name" value="Serralysin-like metalloprotease, C-terminal"/>
    <property type="match status" value="1"/>
</dbReference>
<name>A0A378PIU5_9GAMM</name>
<dbReference type="Proteomes" id="UP000255102">
    <property type="component" value="Unassembled WGS sequence"/>
</dbReference>
<evidence type="ECO:0000313" key="4">
    <source>
        <dbReference type="Proteomes" id="UP000255102"/>
    </source>
</evidence>
<sequence>MIIGNSTNNSSGETTVDGTKMGGDTQAHACHVIAIGDGAMTWGEYSIAIGEVAKTESIKYDVEDRGSLYRTAESAIALGMNSIANGYRSIAQGVDAKAERDHSIAIGSMLWYLPHHHTASPRIWQQFIVYTCKHFVIMLHKNNNTPGIVWMNYSKI</sequence>
<evidence type="ECO:0000256" key="1">
    <source>
        <dbReference type="SAM" id="MobiDB-lite"/>
    </source>
</evidence>
<feature type="region of interest" description="Disordered" evidence="1">
    <location>
        <begin position="1"/>
        <end position="20"/>
    </location>
</feature>
<dbReference type="EMBL" id="UGPW01000001">
    <property type="protein sequence ID" value="STY86702.1"/>
    <property type="molecule type" value="Genomic_DNA"/>
</dbReference>
<feature type="compositionally biased region" description="Polar residues" evidence="1">
    <location>
        <begin position="1"/>
        <end position="17"/>
    </location>
</feature>
<dbReference type="InterPro" id="IPR011049">
    <property type="entry name" value="Serralysin-like_metalloprot_C"/>
</dbReference>
<dbReference type="STRING" id="29433.MOVS_03300"/>
<proteinExistence type="predicted"/>
<feature type="domain" description="Trimeric autotransporter adhesin YadA-like head" evidence="2">
    <location>
        <begin position="84"/>
        <end position="108"/>
    </location>
</feature>
<dbReference type="AlphaFoldDB" id="A0A378PIU5"/>
<gene>
    <name evidence="3" type="ORF">NCTC11227_00692</name>
</gene>
<dbReference type="InterPro" id="IPR008640">
    <property type="entry name" value="Adhesin_Head_dom"/>
</dbReference>
<evidence type="ECO:0000259" key="2">
    <source>
        <dbReference type="Pfam" id="PF05658"/>
    </source>
</evidence>
<dbReference type="GO" id="GO:0019867">
    <property type="term" value="C:outer membrane"/>
    <property type="evidence" value="ECO:0007669"/>
    <property type="project" value="InterPro"/>
</dbReference>